<dbReference type="AlphaFoldDB" id="A0AAN6MDU7"/>
<feature type="coiled-coil region" evidence="1">
    <location>
        <begin position="153"/>
        <end position="187"/>
    </location>
</feature>
<reference evidence="3" key="2">
    <citation type="submission" date="2023-05" db="EMBL/GenBank/DDBJ databases">
        <authorList>
            <consortium name="Lawrence Berkeley National Laboratory"/>
            <person name="Steindorff A."/>
            <person name="Hensen N."/>
            <person name="Bonometti L."/>
            <person name="Westerberg I."/>
            <person name="Brannstrom I.O."/>
            <person name="Guillou S."/>
            <person name="Cros-Aarteil S."/>
            <person name="Calhoun S."/>
            <person name="Haridas S."/>
            <person name="Kuo A."/>
            <person name="Mondo S."/>
            <person name="Pangilinan J."/>
            <person name="Riley R."/>
            <person name="Labutti K."/>
            <person name="Andreopoulos B."/>
            <person name="Lipzen A."/>
            <person name="Chen C."/>
            <person name="Yanf M."/>
            <person name="Daum C."/>
            <person name="Ng V."/>
            <person name="Clum A."/>
            <person name="Ohm R."/>
            <person name="Martin F."/>
            <person name="Silar P."/>
            <person name="Natvig D."/>
            <person name="Lalanne C."/>
            <person name="Gautier V."/>
            <person name="Ament-Velasquez S.L."/>
            <person name="Kruys A."/>
            <person name="Hutchinson M.I."/>
            <person name="Powell A.J."/>
            <person name="Barry K."/>
            <person name="Miller A.N."/>
            <person name="Grigoriev I.V."/>
            <person name="Debuchy R."/>
            <person name="Gladieux P."/>
            <person name="Thoren M.H."/>
            <person name="Johannesson H."/>
        </authorList>
    </citation>
    <scope>NUCLEOTIDE SEQUENCE</scope>
    <source>
        <strain evidence="3">CBS 103.79</strain>
    </source>
</reference>
<accession>A0AAN6MDU7</accession>
<feature type="compositionally biased region" description="Polar residues" evidence="2">
    <location>
        <begin position="17"/>
        <end position="28"/>
    </location>
</feature>
<feature type="region of interest" description="Disordered" evidence="2">
    <location>
        <begin position="1"/>
        <end position="75"/>
    </location>
</feature>
<feature type="compositionally biased region" description="Pro residues" evidence="2">
    <location>
        <begin position="275"/>
        <end position="287"/>
    </location>
</feature>
<dbReference type="EMBL" id="MU855932">
    <property type="protein sequence ID" value="KAK3898467.1"/>
    <property type="molecule type" value="Genomic_DNA"/>
</dbReference>
<comment type="caution">
    <text evidence="3">The sequence shown here is derived from an EMBL/GenBank/DDBJ whole genome shotgun (WGS) entry which is preliminary data.</text>
</comment>
<evidence type="ECO:0000256" key="2">
    <source>
        <dbReference type="SAM" id="MobiDB-lite"/>
    </source>
</evidence>
<evidence type="ECO:0000313" key="3">
    <source>
        <dbReference type="EMBL" id="KAK3898467.1"/>
    </source>
</evidence>
<feature type="coiled-coil region" evidence="1">
    <location>
        <begin position="484"/>
        <end position="532"/>
    </location>
</feature>
<sequence length="711" mass="77714">MDDDADLPIALRRTRRSLGQATTQSLSPCASPARVMPGADVARTPKSRKRCARFSDPGPDTADTRHAPEVSSTGLTPMVRRTALASSRHTPRRHSTPAGLLRLSKRSGIPSYDSGEAPFSGEIHFLPFRQVLDGRVKRRIRRNGLSEEMNTIFAERKRRADQTKVEIERLKAELAEKDEEIERLHDETVVLDTDRVWGLEQQVAALKRELASRSGVQQEAPSSPADAWMRAARNAYSEDFMELDDEDEDDNFGEATRAELLCSTPTRHRMEASFPTPPATSPEPQLPQLPQTPCRRQFATPPSRESVQAPLPDPDKQRMQAELDALHREVSELTTTLESYSTLTTCLSAELAPFASTSQPTSPSSPPNLLPALTTLLQTLSDRTAALTTLTSTIQTLGFPGEDASSSLTTLSHTLRTARLELEYLTPGELPLPLSGAGEAVLTTLLTRLRALAQKSAADDAAIDEYHAQEQSLRAQLNARVSAMDGLAAQLAGREKRVEELEVAVARLRNAARAYERDVEELEGLVARMEGEHKDEVEALREKQRGRLVEVGRAQGVVLAERDRVVAGLRGEVERVSGGLREVCGVVVGLRVENGRLQGEVGRLKGERDSERRRVRDVMEGVMRQLGEVAGEMEEEGEGDSGVAMSEENDKAEDLIGNSEAVVSEGNGKVDGALGGAGGLLTGERARKRMRCGGGLALLDEEVEDAREFLE</sequence>
<protein>
    <submittedName>
        <fullName evidence="3">Uncharacterized protein</fullName>
    </submittedName>
</protein>
<gene>
    <name evidence="3" type="ORF">C8A05DRAFT_18968</name>
</gene>
<dbReference type="Proteomes" id="UP001303889">
    <property type="component" value="Unassembled WGS sequence"/>
</dbReference>
<organism evidence="3 4">
    <name type="scientific">Staphylotrichum tortipilum</name>
    <dbReference type="NCBI Taxonomy" id="2831512"/>
    <lineage>
        <taxon>Eukaryota</taxon>
        <taxon>Fungi</taxon>
        <taxon>Dikarya</taxon>
        <taxon>Ascomycota</taxon>
        <taxon>Pezizomycotina</taxon>
        <taxon>Sordariomycetes</taxon>
        <taxon>Sordariomycetidae</taxon>
        <taxon>Sordariales</taxon>
        <taxon>Chaetomiaceae</taxon>
        <taxon>Staphylotrichum</taxon>
    </lineage>
</organism>
<feature type="region of interest" description="Disordered" evidence="2">
    <location>
        <begin position="268"/>
        <end position="314"/>
    </location>
</feature>
<reference evidence="3" key="1">
    <citation type="journal article" date="2023" name="Mol. Phylogenet. Evol.">
        <title>Genome-scale phylogeny and comparative genomics of the fungal order Sordariales.</title>
        <authorList>
            <person name="Hensen N."/>
            <person name="Bonometti L."/>
            <person name="Westerberg I."/>
            <person name="Brannstrom I.O."/>
            <person name="Guillou S."/>
            <person name="Cros-Aarteil S."/>
            <person name="Calhoun S."/>
            <person name="Haridas S."/>
            <person name="Kuo A."/>
            <person name="Mondo S."/>
            <person name="Pangilinan J."/>
            <person name="Riley R."/>
            <person name="LaButti K."/>
            <person name="Andreopoulos B."/>
            <person name="Lipzen A."/>
            <person name="Chen C."/>
            <person name="Yan M."/>
            <person name="Daum C."/>
            <person name="Ng V."/>
            <person name="Clum A."/>
            <person name="Steindorff A."/>
            <person name="Ohm R.A."/>
            <person name="Martin F."/>
            <person name="Silar P."/>
            <person name="Natvig D.O."/>
            <person name="Lalanne C."/>
            <person name="Gautier V."/>
            <person name="Ament-Velasquez S.L."/>
            <person name="Kruys A."/>
            <person name="Hutchinson M.I."/>
            <person name="Powell A.J."/>
            <person name="Barry K."/>
            <person name="Miller A.N."/>
            <person name="Grigoriev I.V."/>
            <person name="Debuchy R."/>
            <person name="Gladieux P."/>
            <person name="Hiltunen Thoren M."/>
            <person name="Johannesson H."/>
        </authorList>
    </citation>
    <scope>NUCLEOTIDE SEQUENCE</scope>
    <source>
        <strain evidence="3">CBS 103.79</strain>
    </source>
</reference>
<evidence type="ECO:0000256" key="1">
    <source>
        <dbReference type="SAM" id="Coils"/>
    </source>
</evidence>
<keyword evidence="1" id="KW-0175">Coiled coil</keyword>
<evidence type="ECO:0000313" key="4">
    <source>
        <dbReference type="Proteomes" id="UP001303889"/>
    </source>
</evidence>
<proteinExistence type="predicted"/>
<keyword evidence="4" id="KW-1185">Reference proteome</keyword>
<name>A0AAN6MDU7_9PEZI</name>